<dbReference type="InterPro" id="IPR029058">
    <property type="entry name" value="AB_hydrolase_fold"/>
</dbReference>
<dbReference type="Gene3D" id="3.40.50.1820">
    <property type="entry name" value="alpha/beta hydrolase"/>
    <property type="match status" value="1"/>
</dbReference>
<keyword evidence="4" id="KW-1185">Reference proteome</keyword>
<dbReference type="PANTHER" id="PTHR23024">
    <property type="entry name" value="ARYLACETAMIDE DEACETYLASE"/>
    <property type="match status" value="1"/>
</dbReference>
<dbReference type="AlphaFoldDB" id="A0ABD1UB59"/>
<feature type="domain" description="Alpha/beta hydrolase fold-3" evidence="2">
    <location>
        <begin position="73"/>
        <end position="176"/>
    </location>
</feature>
<dbReference type="SUPFAM" id="SSF53474">
    <property type="entry name" value="alpha/beta-Hydrolases"/>
    <property type="match status" value="1"/>
</dbReference>
<sequence>MGSLAQLVKDSLEIIQVYSDGSIFRSEVTDFSIKVQDDSSAIWKNYLFDKKHNLYLCLYKPLSASNAKLPILYFFHGGCFCLGSRTWPNRHNCCLCISSVLPAVVLSHDYYLASEHRLLAAMDDALSAVKWLQIQALSNSPDPWLSDGVDFDRVFKVGDSSCGNLAHHLAVKLGPRSPELSSEMQFGHEGPTMPNFSYVGDVVLFF</sequence>
<protein>
    <submittedName>
        <fullName evidence="3">Carboxylesterase 15</fullName>
    </submittedName>
</protein>
<dbReference type="PANTHER" id="PTHR23024:SF406">
    <property type="entry name" value="CARBOXYLESTERASE 15-RELATED"/>
    <property type="match status" value="1"/>
</dbReference>
<dbReference type="InterPro" id="IPR013094">
    <property type="entry name" value="AB_hydrolase_3"/>
</dbReference>
<evidence type="ECO:0000256" key="1">
    <source>
        <dbReference type="ARBA" id="ARBA00010515"/>
    </source>
</evidence>
<accession>A0ABD1UB59</accession>
<comment type="similarity">
    <text evidence="1">Belongs to the 'GDXG' lipolytic enzyme family.</text>
</comment>
<proteinExistence type="inferred from homology"/>
<dbReference type="InterPro" id="IPR050466">
    <property type="entry name" value="Carboxylest/Gibb_receptor"/>
</dbReference>
<organism evidence="3 4">
    <name type="scientific">Forsythia ovata</name>
    <dbReference type="NCBI Taxonomy" id="205694"/>
    <lineage>
        <taxon>Eukaryota</taxon>
        <taxon>Viridiplantae</taxon>
        <taxon>Streptophyta</taxon>
        <taxon>Embryophyta</taxon>
        <taxon>Tracheophyta</taxon>
        <taxon>Spermatophyta</taxon>
        <taxon>Magnoliopsida</taxon>
        <taxon>eudicotyledons</taxon>
        <taxon>Gunneridae</taxon>
        <taxon>Pentapetalae</taxon>
        <taxon>asterids</taxon>
        <taxon>lamiids</taxon>
        <taxon>Lamiales</taxon>
        <taxon>Oleaceae</taxon>
        <taxon>Forsythieae</taxon>
        <taxon>Forsythia</taxon>
    </lineage>
</organism>
<gene>
    <name evidence="3" type="ORF">Fot_26158</name>
</gene>
<evidence type="ECO:0000259" key="2">
    <source>
        <dbReference type="Pfam" id="PF07859"/>
    </source>
</evidence>
<evidence type="ECO:0000313" key="3">
    <source>
        <dbReference type="EMBL" id="KAL2522235.1"/>
    </source>
</evidence>
<dbReference type="Pfam" id="PF07859">
    <property type="entry name" value="Abhydrolase_3"/>
    <property type="match status" value="1"/>
</dbReference>
<evidence type="ECO:0000313" key="4">
    <source>
        <dbReference type="Proteomes" id="UP001604277"/>
    </source>
</evidence>
<name>A0ABD1UB59_9LAMI</name>
<reference evidence="4" key="1">
    <citation type="submission" date="2024-07" db="EMBL/GenBank/DDBJ databases">
        <title>Two chromosome-level genome assemblies of Korean endemic species Abeliophyllum distichum and Forsythia ovata (Oleaceae).</title>
        <authorList>
            <person name="Jang H."/>
        </authorList>
    </citation>
    <scope>NUCLEOTIDE SEQUENCE [LARGE SCALE GENOMIC DNA]</scope>
</reference>
<dbReference type="EMBL" id="JBFOLJ010000007">
    <property type="protein sequence ID" value="KAL2522235.1"/>
    <property type="molecule type" value="Genomic_DNA"/>
</dbReference>
<dbReference type="Proteomes" id="UP001604277">
    <property type="component" value="Unassembled WGS sequence"/>
</dbReference>
<comment type="caution">
    <text evidence="3">The sequence shown here is derived from an EMBL/GenBank/DDBJ whole genome shotgun (WGS) entry which is preliminary data.</text>
</comment>